<evidence type="ECO:0000259" key="11">
    <source>
        <dbReference type="Pfam" id="PF24893"/>
    </source>
</evidence>
<evidence type="ECO:0000256" key="7">
    <source>
        <dbReference type="PROSITE-ProRule" id="PRU01240"/>
    </source>
</evidence>
<dbReference type="GO" id="GO:0004252">
    <property type="term" value="F:serine-type endopeptidase activity"/>
    <property type="evidence" value="ECO:0007669"/>
    <property type="project" value="UniProtKB-UniRule"/>
</dbReference>
<evidence type="ECO:0000256" key="5">
    <source>
        <dbReference type="ARBA" id="ARBA00022825"/>
    </source>
</evidence>
<dbReference type="SUPFAM" id="SSF52743">
    <property type="entry name" value="Subtilisin-like"/>
    <property type="match status" value="1"/>
</dbReference>
<feature type="domain" description="DUF7743" evidence="11">
    <location>
        <begin position="543"/>
        <end position="645"/>
    </location>
</feature>
<keyword evidence="5 7" id="KW-0720">Serine protease</keyword>
<organism evidence="12 13">
    <name type="scientific">Candidatus Methanoperedens nitratireducens</name>
    <dbReference type="NCBI Taxonomy" id="1392998"/>
    <lineage>
        <taxon>Archaea</taxon>
        <taxon>Methanobacteriati</taxon>
        <taxon>Methanobacteriota</taxon>
        <taxon>Stenosarchaea group</taxon>
        <taxon>Methanomicrobia</taxon>
        <taxon>Methanosarcinales</taxon>
        <taxon>ANME-2 cluster</taxon>
        <taxon>Candidatus Methanoperedentaceae</taxon>
        <taxon>Candidatus Methanoperedens</taxon>
    </lineage>
</organism>
<feature type="domain" description="Inhibitor I9" evidence="10">
    <location>
        <begin position="88"/>
        <end position="144"/>
    </location>
</feature>
<dbReference type="RefSeq" id="WP_096203511.1">
    <property type="nucleotide sequence ID" value="NZ_FZMP01000009.1"/>
</dbReference>
<dbReference type="InterPro" id="IPR023827">
    <property type="entry name" value="Peptidase_S8_Asp-AS"/>
</dbReference>
<dbReference type="GO" id="GO:0046872">
    <property type="term" value="F:metal ion binding"/>
    <property type="evidence" value="ECO:0007669"/>
    <property type="project" value="UniProtKB-KW"/>
</dbReference>
<dbReference type="SUPFAM" id="SSF54897">
    <property type="entry name" value="Protease propeptides/inhibitors"/>
    <property type="match status" value="1"/>
</dbReference>
<dbReference type="AlphaFoldDB" id="A0A284VIJ9"/>
<keyword evidence="13" id="KW-1185">Reference proteome</keyword>
<dbReference type="InterPro" id="IPR036852">
    <property type="entry name" value="Peptidase_S8/S53_dom_sf"/>
</dbReference>
<dbReference type="Pfam" id="PF24893">
    <property type="entry name" value="DUF7743"/>
    <property type="match status" value="1"/>
</dbReference>
<keyword evidence="2 7" id="KW-0645">Protease</keyword>
<reference evidence="13" key="1">
    <citation type="submission" date="2017-06" db="EMBL/GenBank/DDBJ databases">
        <authorList>
            <person name="Cremers G."/>
        </authorList>
    </citation>
    <scope>NUCLEOTIDE SEQUENCE [LARGE SCALE GENOMIC DNA]</scope>
</reference>
<keyword evidence="4 7" id="KW-0378">Hydrolase</keyword>
<gene>
    <name evidence="12" type="ORF">MNV_1060030</name>
</gene>
<dbReference type="InterPro" id="IPR056645">
    <property type="entry name" value="DUF7743"/>
</dbReference>
<keyword evidence="3" id="KW-0479">Metal-binding</keyword>
<comment type="similarity">
    <text evidence="1 7 8">Belongs to the peptidase S8 family.</text>
</comment>
<evidence type="ECO:0000313" key="13">
    <source>
        <dbReference type="Proteomes" id="UP000218615"/>
    </source>
</evidence>
<dbReference type="Pfam" id="PF00082">
    <property type="entry name" value="Peptidase_S8"/>
    <property type="match status" value="1"/>
</dbReference>
<evidence type="ECO:0000256" key="8">
    <source>
        <dbReference type="RuleBase" id="RU003355"/>
    </source>
</evidence>
<evidence type="ECO:0000256" key="3">
    <source>
        <dbReference type="ARBA" id="ARBA00022723"/>
    </source>
</evidence>
<dbReference type="PROSITE" id="PS00137">
    <property type="entry name" value="SUBTILASE_HIS"/>
    <property type="match status" value="1"/>
</dbReference>
<dbReference type="Gene3D" id="3.40.50.200">
    <property type="entry name" value="Peptidase S8/S53 domain"/>
    <property type="match status" value="1"/>
</dbReference>
<dbReference type="PROSITE" id="PS00136">
    <property type="entry name" value="SUBTILASE_ASP"/>
    <property type="match status" value="1"/>
</dbReference>
<dbReference type="PRINTS" id="PR00723">
    <property type="entry name" value="SUBTILISIN"/>
</dbReference>
<feature type="active site" description="Charge relay system" evidence="6 7">
    <location>
        <position position="188"/>
    </location>
</feature>
<feature type="active site" description="Charge relay system" evidence="6 7">
    <location>
        <position position="221"/>
    </location>
</feature>
<dbReference type="OrthoDB" id="117227at2157"/>
<evidence type="ECO:0000259" key="10">
    <source>
        <dbReference type="Pfam" id="PF05922"/>
    </source>
</evidence>
<accession>A0A284VIJ9</accession>
<evidence type="ECO:0000256" key="2">
    <source>
        <dbReference type="ARBA" id="ARBA00022670"/>
    </source>
</evidence>
<dbReference type="InterPro" id="IPR000209">
    <property type="entry name" value="Peptidase_S8/S53_dom"/>
</dbReference>
<dbReference type="InterPro" id="IPR037045">
    <property type="entry name" value="S8pro/Inhibitor_I9_sf"/>
</dbReference>
<evidence type="ECO:0000259" key="9">
    <source>
        <dbReference type="Pfam" id="PF00082"/>
    </source>
</evidence>
<evidence type="ECO:0008006" key="14">
    <source>
        <dbReference type="Google" id="ProtNLM"/>
    </source>
</evidence>
<dbReference type="CDD" id="cd07477">
    <property type="entry name" value="Peptidases_S8_Subtilisin_subset"/>
    <property type="match status" value="1"/>
</dbReference>
<dbReference type="InterPro" id="IPR015500">
    <property type="entry name" value="Peptidase_S8_subtilisin-rel"/>
</dbReference>
<evidence type="ECO:0000313" key="12">
    <source>
        <dbReference type="EMBL" id="SNQ59092.1"/>
    </source>
</evidence>
<evidence type="ECO:0000256" key="1">
    <source>
        <dbReference type="ARBA" id="ARBA00011073"/>
    </source>
</evidence>
<proteinExistence type="inferred from homology"/>
<dbReference type="PROSITE" id="PS00138">
    <property type="entry name" value="SUBTILASE_SER"/>
    <property type="match status" value="1"/>
</dbReference>
<feature type="active site" description="Charge relay system" evidence="6 7">
    <location>
        <position position="384"/>
    </location>
</feature>
<dbReference type="Pfam" id="PF05922">
    <property type="entry name" value="Inhibitor_I9"/>
    <property type="match status" value="1"/>
</dbReference>
<name>A0A284VIJ9_9EURY</name>
<dbReference type="EMBL" id="FZMP01000009">
    <property type="protein sequence ID" value="SNQ59092.1"/>
    <property type="molecule type" value="Genomic_DNA"/>
</dbReference>
<dbReference type="InterPro" id="IPR010259">
    <property type="entry name" value="S8pro/Inhibitor_I9"/>
</dbReference>
<dbReference type="InterPro" id="IPR022398">
    <property type="entry name" value="Peptidase_S8_His-AS"/>
</dbReference>
<feature type="domain" description="Peptidase S8/S53" evidence="9">
    <location>
        <begin position="179"/>
        <end position="436"/>
    </location>
</feature>
<protein>
    <recommendedName>
        <fullName evidence="14">Subtilisin-like serine protease</fullName>
    </recommendedName>
</protein>
<dbReference type="Proteomes" id="UP000218615">
    <property type="component" value="Unassembled WGS sequence"/>
</dbReference>
<dbReference type="PANTHER" id="PTHR43806:SF11">
    <property type="entry name" value="CEREVISIN-RELATED"/>
    <property type="match status" value="1"/>
</dbReference>
<dbReference type="InterPro" id="IPR023828">
    <property type="entry name" value="Peptidase_S8_Ser-AS"/>
</dbReference>
<evidence type="ECO:0000256" key="6">
    <source>
        <dbReference type="PIRSR" id="PIRSR615500-1"/>
    </source>
</evidence>
<dbReference type="PANTHER" id="PTHR43806">
    <property type="entry name" value="PEPTIDASE S8"/>
    <property type="match status" value="1"/>
</dbReference>
<dbReference type="InterPro" id="IPR050131">
    <property type="entry name" value="Peptidase_S8_subtilisin-like"/>
</dbReference>
<dbReference type="Gene3D" id="3.30.70.80">
    <property type="entry name" value="Peptidase S8 propeptide/proteinase inhibitor I9"/>
    <property type="match status" value="1"/>
</dbReference>
<dbReference type="PROSITE" id="PS51892">
    <property type="entry name" value="SUBTILASE"/>
    <property type="match status" value="1"/>
</dbReference>
<sequence length="831" mass="85717">MIFKKVSPLLSEKVVFLIFVFVLLLFLSGIFSILAEAKSDKIKTDVKSGMLKGENVPVIIILKDRFSLKSVSKDNAVIMKDAASGSQGKLSAVLDEEKKRGKANKIKQFRIVNAIAVNASPDLIESLSMRDDVASIEPDTRVHITVDYSAQIPGDRIAAATAAIKHINATGAWEQGIDGTGINVSVIDTGIYSLHPDISGRVIKWVDLVNGISIPYDDNGHGTHVAGTVAGNGSQGTTTGVAPNVSLFGVKALSAEGWGYESDIISGIEWSVDNGANVISMSLGGGSWTTANCDTDNPAMATAINNAVNAGIVVVAAAGNDGVSVSSPGCIQNAIAVGAVDSNDIIASFSGRGAAMADHGVVAPGVSITSLDRSNGYTIMSGTSMATPHVSGAVALLLHAAGKNGSTLSPSQIKNILETTSVDIGTAGKDNTYGAGRLNIFTSIAPSVVANPTGYEATGAARNGTAITLNATITDSPAGVKNASVNASIINASLTNISLSNVSGFWINNSVIVNTSDGTYNLNVTAYNYMGLVNDFVQLAVVVDSTPPLIINTSSTPSQIEAGSGSSVLRANITDNLSGVTQVTVNLSAIGGPSASPMQNLSGIWQLSVNTTEVGNFSLSVNATDGAGNFKNTNVLLNVTDTTPPVISRAAAIPDSIRASRIDYAILEVSTSDFADVSSIRNVTVNLSSIGGSSNQEMQNSGGLWLFNVSTNTTGIDGTLISLPVNVTDSRNNSNATAAILLGIKKTFTAVIGTPISLNLTIGTVNINFSITIPESAVLSGEPLFAPVDIPAYGDMDYAGVALNISNLSLMRLSGSKLHIIPLSLLKMNQN</sequence>
<dbReference type="InterPro" id="IPR034202">
    <property type="entry name" value="Subtilisin_Carlsberg-like"/>
</dbReference>
<evidence type="ECO:0000256" key="4">
    <source>
        <dbReference type="ARBA" id="ARBA00022801"/>
    </source>
</evidence>
<dbReference type="GO" id="GO:0006508">
    <property type="term" value="P:proteolysis"/>
    <property type="evidence" value="ECO:0007669"/>
    <property type="project" value="UniProtKB-KW"/>
</dbReference>